<name>A0A9R1QG11_TRITD</name>
<accession>A0A9R1QG11</accession>
<evidence type="ECO:0000313" key="2">
    <source>
        <dbReference type="Proteomes" id="UP000324705"/>
    </source>
</evidence>
<dbReference type="InterPro" id="IPR022893">
    <property type="entry name" value="Shikimate_DH_fam"/>
</dbReference>
<organism evidence="1 2">
    <name type="scientific">Triticum turgidum subsp. durum</name>
    <name type="common">Durum wheat</name>
    <name type="synonym">Triticum durum</name>
    <dbReference type="NCBI Taxonomy" id="4567"/>
    <lineage>
        <taxon>Eukaryota</taxon>
        <taxon>Viridiplantae</taxon>
        <taxon>Streptophyta</taxon>
        <taxon>Embryophyta</taxon>
        <taxon>Tracheophyta</taxon>
        <taxon>Spermatophyta</taxon>
        <taxon>Magnoliopsida</taxon>
        <taxon>Liliopsida</taxon>
        <taxon>Poales</taxon>
        <taxon>Poaceae</taxon>
        <taxon>BOP clade</taxon>
        <taxon>Pooideae</taxon>
        <taxon>Triticodae</taxon>
        <taxon>Triticeae</taxon>
        <taxon>Triticinae</taxon>
        <taxon>Triticum</taxon>
    </lineage>
</organism>
<dbReference type="Gramene" id="TRITD3Bv1G109990.13">
    <property type="protein sequence ID" value="TRITD3Bv1G109990.13"/>
    <property type="gene ID" value="TRITD3Bv1G109990"/>
</dbReference>
<dbReference type="PANTHER" id="PTHR21089:SF11">
    <property type="entry name" value="OS01G0375500 PROTEIN"/>
    <property type="match status" value="1"/>
</dbReference>
<dbReference type="Gene3D" id="3.40.50.10860">
    <property type="entry name" value="Leucine Dehydrogenase, chain A, domain 1"/>
    <property type="match status" value="1"/>
</dbReference>
<dbReference type="AlphaFoldDB" id="A0A9R1QG11"/>
<evidence type="ECO:0000313" key="1">
    <source>
        <dbReference type="EMBL" id="VAH76613.1"/>
    </source>
</evidence>
<proteinExistence type="predicted"/>
<reference evidence="1 2" key="1">
    <citation type="submission" date="2017-09" db="EMBL/GenBank/DDBJ databases">
        <authorList>
            <consortium name="International Durum Wheat Genome Sequencing Consortium (IDWGSC)"/>
            <person name="Milanesi L."/>
        </authorList>
    </citation>
    <scope>NUCLEOTIDE SEQUENCE [LARGE SCALE GENOMIC DNA]</scope>
    <source>
        <strain evidence="2">cv. Svevo</strain>
    </source>
</reference>
<sequence length="134" mass="13877">MPLLCCNLTCPSCSLPFKVDAVHCCHEHDAVAKSIGAINTIVRKSDGKLVGYNTDYIGAISAIEDGIGGLGSKDAAMSPLSGRLIVVVGAGGAAKAIAYGAKKKGARVVVANRTYGFLTSIQLYCTEQLVAPMF</sequence>
<protein>
    <recommendedName>
        <fullName evidence="3">Shikimate dehydrogenase</fullName>
    </recommendedName>
</protein>
<dbReference type="Proteomes" id="UP000324705">
    <property type="component" value="Chromosome 3B"/>
</dbReference>
<keyword evidence="2" id="KW-1185">Reference proteome</keyword>
<dbReference type="InterPro" id="IPR046346">
    <property type="entry name" value="Aminoacid_DH-like_N_sf"/>
</dbReference>
<dbReference type="GO" id="GO:0009423">
    <property type="term" value="P:chorismate biosynthetic process"/>
    <property type="evidence" value="ECO:0007669"/>
    <property type="project" value="TreeGrafter"/>
</dbReference>
<dbReference type="SUPFAM" id="SSF51735">
    <property type="entry name" value="NAD(P)-binding Rossmann-fold domains"/>
    <property type="match status" value="1"/>
</dbReference>
<dbReference type="GO" id="GO:0004764">
    <property type="term" value="F:shikimate 3-dehydrogenase (NADP+) activity"/>
    <property type="evidence" value="ECO:0007669"/>
    <property type="project" value="InterPro"/>
</dbReference>
<evidence type="ECO:0008006" key="3">
    <source>
        <dbReference type="Google" id="ProtNLM"/>
    </source>
</evidence>
<dbReference type="GO" id="GO:0019632">
    <property type="term" value="P:shikimate metabolic process"/>
    <property type="evidence" value="ECO:0007669"/>
    <property type="project" value="TreeGrafter"/>
</dbReference>
<dbReference type="InterPro" id="IPR036291">
    <property type="entry name" value="NAD(P)-bd_dom_sf"/>
</dbReference>
<dbReference type="Gene3D" id="3.40.50.720">
    <property type="entry name" value="NAD(P)-binding Rossmann-like Domain"/>
    <property type="match status" value="1"/>
</dbReference>
<dbReference type="SUPFAM" id="SSF53223">
    <property type="entry name" value="Aminoacid dehydrogenase-like, N-terminal domain"/>
    <property type="match status" value="1"/>
</dbReference>
<dbReference type="PANTHER" id="PTHR21089">
    <property type="entry name" value="SHIKIMATE DEHYDROGENASE"/>
    <property type="match status" value="1"/>
</dbReference>
<dbReference type="EMBL" id="LT934116">
    <property type="protein sequence ID" value="VAH76613.1"/>
    <property type="molecule type" value="Genomic_DNA"/>
</dbReference>
<gene>
    <name evidence="1" type="ORF">TRITD_3Bv1G109990</name>
</gene>